<keyword evidence="9" id="KW-0732">Signal</keyword>
<feature type="transmembrane region" description="Helical" evidence="8">
    <location>
        <begin position="371"/>
        <end position="390"/>
    </location>
</feature>
<evidence type="ECO:0000256" key="8">
    <source>
        <dbReference type="SAM" id="Phobius"/>
    </source>
</evidence>
<dbReference type="InterPro" id="IPR015920">
    <property type="entry name" value="Cellobiose_DH-like_cyt"/>
</dbReference>
<dbReference type="PROSITE" id="PS50836">
    <property type="entry name" value="DOMON"/>
    <property type="match status" value="1"/>
</dbReference>
<dbReference type="Gene3D" id="2.60.40.1210">
    <property type="entry name" value="Cellobiose dehydrogenase, cytochrome domain"/>
    <property type="match status" value="1"/>
</dbReference>
<dbReference type="SMART" id="SM00665">
    <property type="entry name" value="B561"/>
    <property type="match status" value="1"/>
</dbReference>
<feature type="transmembrane region" description="Helical" evidence="8">
    <location>
        <begin position="295"/>
        <end position="314"/>
    </location>
</feature>
<evidence type="ECO:0000256" key="2">
    <source>
        <dbReference type="ARBA" id="ARBA00022448"/>
    </source>
</evidence>
<evidence type="ECO:0000256" key="5">
    <source>
        <dbReference type="ARBA" id="ARBA00022989"/>
    </source>
</evidence>
<evidence type="ECO:0000256" key="9">
    <source>
        <dbReference type="SAM" id="SignalP"/>
    </source>
</evidence>
<feature type="domain" description="DOMON" evidence="10">
    <location>
        <begin position="41"/>
        <end position="151"/>
    </location>
</feature>
<organism evidence="12 13">
    <name type="scientific">Roridomyces roridus</name>
    <dbReference type="NCBI Taxonomy" id="1738132"/>
    <lineage>
        <taxon>Eukaryota</taxon>
        <taxon>Fungi</taxon>
        <taxon>Dikarya</taxon>
        <taxon>Basidiomycota</taxon>
        <taxon>Agaricomycotina</taxon>
        <taxon>Agaricomycetes</taxon>
        <taxon>Agaricomycetidae</taxon>
        <taxon>Agaricales</taxon>
        <taxon>Marasmiineae</taxon>
        <taxon>Mycenaceae</taxon>
        <taxon>Roridomyces</taxon>
    </lineage>
</organism>
<dbReference type="EMBL" id="JARKIF010000017">
    <property type="protein sequence ID" value="KAJ7620296.1"/>
    <property type="molecule type" value="Genomic_DNA"/>
</dbReference>
<dbReference type="PROSITE" id="PS50939">
    <property type="entry name" value="CYTOCHROME_B561"/>
    <property type="match status" value="1"/>
</dbReference>
<evidence type="ECO:0008006" key="14">
    <source>
        <dbReference type="Google" id="ProtNLM"/>
    </source>
</evidence>
<comment type="subcellular location">
    <subcellularLocation>
        <location evidence="1">Membrane</location>
    </subcellularLocation>
</comment>
<feature type="transmembrane region" description="Helical" evidence="8">
    <location>
        <begin position="334"/>
        <end position="351"/>
    </location>
</feature>
<evidence type="ECO:0000313" key="12">
    <source>
        <dbReference type="EMBL" id="KAJ7620296.1"/>
    </source>
</evidence>
<dbReference type="SUPFAM" id="SSF49344">
    <property type="entry name" value="CBD9-like"/>
    <property type="match status" value="1"/>
</dbReference>
<feature type="signal peptide" evidence="9">
    <location>
        <begin position="1"/>
        <end position="19"/>
    </location>
</feature>
<feature type="chain" id="PRO_5041903273" description="CBD9-like protein" evidence="9">
    <location>
        <begin position="20"/>
        <end position="417"/>
    </location>
</feature>
<dbReference type="Pfam" id="PF03188">
    <property type="entry name" value="Cytochrom_B561"/>
    <property type="match status" value="1"/>
</dbReference>
<dbReference type="AlphaFoldDB" id="A0AAD7BGP2"/>
<feature type="domain" description="Cytochrome b561" evidence="11">
    <location>
        <begin position="182"/>
        <end position="392"/>
    </location>
</feature>
<gene>
    <name evidence="12" type="ORF">FB45DRAFT_929900</name>
</gene>
<keyword evidence="4" id="KW-0249">Electron transport</keyword>
<keyword evidence="13" id="KW-1185">Reference proteome</keyword>
<feature type="region of interest" description="Disordered" evidence="7">
    <location>
        <begin position="184"/>
        <end position="208"/>
    </location>
</feature>
<dbReference type="Pfam" id="PF16010">
    <property type="entry name" value="CDH-cyt"/>
    <property type="match status" value="1"/>
</dbReference>
<evidence type="ECO:0000256" key="4">
    <source>
        <dbReference type="ARBA" id="ARBA00022982"/>
    </source>
</evidence>
<dbReference type="GO" id="GO:0016020">
    <property type="term" value="C:membrane"/>
    <property type="evidence" value="ECO:0007669"/>
    <property type="project" value="UniProtKB-SubCell"/>
</dbReference>
<evidence type="ECO:0000259" key="10">
    <source>
        <dbReference type="PROSITE" id="PS50836"/>
    </source>
</evidence>
<keyword evidence="2" id="KW-0813">Transport</keyword>
<dbReference type="InterPro" id="IPR006593">
    <property type="entry name" value="Cyt_b561/ferric_Rdtase_TM"/>
</dbReference>
<evidence type="ECO:0000256" key="6">
    <source>
        <dbReference type="ARBA" id="ARBA00023136"/>
    </source>
</evidence>
<keyword evidence="5 8" id="KW-1133">Transmembrane helix</keyword>
<protein>
    <recommendedName>
        <fullName evidence="14">CBD9-like protein</fullName>
    </recommendedName>
</protein>
<feature type="transmembrane region" description="Helical" evidence="8">
    <location>
        <begin position="256"/>
        <end position="275"/>
    </location>
</feature>
<evidence type="ECO:0000259" key="11">
    <source>
        <dbReference type="PROSITE" id="PS50939"/>
    </source>
</evidence>
<dbReference type="PANTHER" id="PTHR47797:SF3">
    <property type="entry name" value="CYTOCHROME B561 DOMAIN-CONTAINING PROTEIN"/>
    <property type="match status" value="1"/>
</dbReference>
<comment type="caution">
    <text evidence="12">The sequence shown here is derived from an EMBL/GenBank/DDBJ whole genome shotgun (WGS) entry which is preliminary data.</text>
</comment>
<dbReference type="Proteomes" id="UP001221142">
    <property type="component" value="Unassembled WGS sequence"/>
</dbReference>
<reference evidence="12" key="1">
    <citation type="submission" date="2023-03" db="EMBL/GenBank/DDBJ databases">
        <title>Massive genome expansion in bonnet fungi (Mycena s.s.) driven by repeated elements and novel gene families across ecological guilds.</title>
        <authorList>
            <consortium name="Lawrence Berkeley National Laboratory"/>
            <person name="Harder C.B."/>
            <person name="Miyauchi S."/>
            <person name="Viragh M."/>
            <person name="Kuo A."/>
            <person name="Thoen E."/>
            <person name="Andreopoulos B."/>
            <person name="Lu D."/>
            <person name="Skrede I."/>
            <person name="Drula E."/>
            <person name="Henrissat B."/>
            <person name="Morin E."/>
            <person name="Kohler A."/>
            <person name="Barry K."/>
            <person name="LaButti K."/>
            <person name="Morin E."/>
            <person name="Salamov A."/>
            <person name="Lipzen A."/>
            <person name="Mereny Z."/>
            <person name="Hegedus B."/>
            <person name="Baldrian P."/>
            <person name="Stursova M."/>
            <person name="Weitz H."/>
            <person name="Taylor A."/>
            <person name="Grigoriev I.V."/>
            <person name="Nagy L.G."/>
            <person name="Martin F."/>
            <person name="Kauserud H."/>
        </authorList>
    </citation>
    <scope>NUCLEOTIDE SEQUENCE</scope>
    <source>
        <strain evidence="12">9284</strain>
    </source>
</reference>
<name>A0AAD7BGP2_9AGAR</name>
<sequence>MVPLLSLLPLLLSVSTSSASSQVSPIYSRDGAATGDKKCGNSMCVAAVVNGSTVEYTLSSLASGSVGWMGMGFGQIMAGSPMVIMWPNWDGTITISQRQASSEVMPEVVANPPRIATLSNDLSTSSSSGATFVYTIPANSDTKQSVIYAFGNINPNSADQAATLQEHSDMGTLTLDLTKALATTGSSSSDNSTTSTPAQPVDSGDDSDDTPFLPYQRTIVAHAITSTIGFALLLPSGVLLARYLRTFTPSWYTGHWIAQFGIAGPVIIAGVALAVRARDQLHATGKLDDHQRAGFAIFALYLGQCFLGAFIHWVKLPAIPRIMGRSPQNYTHALLGLVIICLGMYQIRTGYMTEWPRYGNRGDVPKGVDVLWIVWCILLPVLYAVGLAFLPKQYRQEAESRKGAMRSSSEFEMNRAE</sequence>
<dbReference type="InterPro" id="IPR005018">
    <property type="entry name" value="DOMON_domain"/>
</dbReference>
<evidence type="ECO:0000313" key="13">
    <source>
        <dbReference type="Proteomes" id="UP001221142"/>
    </source>
</evidence>
<dbReference type="CDD" id="cd08760">
    <property type="entry name" value="Cyt_b561_FRRS1_like"/>
    <property type="match status" value="1"/>
</dbReference>
<dbReference type="SMART" id="SM00664">
    <property type="entry name" value="DoH"/>
    <property type="match status" value="1"/>
</dbReference>
<feature type="compositionally biased region" description="Low complexity" evidence="7">
    <location>
        <begin position="184"/>
        <end position="196"/>
    </location>
</feature>
<dbReference type="CDD" id="cd09630">
    <property type="entry name" value="CDH_like_cytochrome"/>
    <property type="match status" value="1"/>
</dbReference>
<dbReference type="PANTHER" id="PTHR47797">
    <property type="entry name" value="DEHYDROGENASE, PUTATIVE (AFU_ORTHOLOGUE AFUA_8G05805)-RELATED"/>
    <property type="match status" value="1"/>
</dbReference>
<accession>A0AAD7BGP2</accession>
<evidence type="ECO:0000256" key="1">
    <source>
        <dbReference type="ARBA" id="ARBA00004370"/>
    </source>
</evidence>
<evidence type="ECO:0000256" key="3">
    <source>
        <dbReference type="ARBA" id="ARBA00022692"/>
    </source>
</evidence>
<keyword evidence="3 8" id="KW-0812">Transmembrane</keyword>
<proteinExistence type="predicted"/>
<dbReference type="Gene3D" id="1.20.120.1770">
    <property type="match status" value="1"/>
</dbReference>
<evidence type="ECO:0000256" key="7">
    <source>
        <dbReference type="SAM" id="MobiDB-lite"/>
    </source>
</evidence>
<feature type="transmembrane region" description="Helical" evidence="8">
    <location>
        <begin position="219"/>
        <end position="244"/>
    </location>
</feature>
<keyword evidence="6 8" id="KW-0472">Membrane</keyword>